<name>A0A6G3T095_STRAQ</name>
<sequence>MSLNTSPNGLRSLARRVVPALLVAQVALLPLQSASATALTAHPCASSAGCGSVVVAPVSQAAPEHGDCTSPEPVVCLIRSETPQQREVARAQRMRYHDLLEDMERTECAMRAEGRSEEDIARALVQMRNDAKDVVRAGMTPEQVAELEARNQKKYGNPLGPTADQLYLKYGSWEKVSEAATRSSAAVDRELGLEFRHCSCDVLQAA</sequence>
<keyword evidence="1" id="KW-0732">Signal</keyword>
<protein>
    <submittedName>
        <fullName evidence="2">Uncharacterized protein</fullName>
    </submittedName>
</protein>
<comment type="caution">
    <text evidence="2">The sequence shown here is derived from an EMBL/GenBank/DDBJ whole genome shotgun (WGS) entry which is preliminary data.</text>
</comment>
<dbReference type="Proteomes" id="UP000470951">
    <property type="component" value="Unassembled WGS sequence"/>
</dbReference>
<evidence type="ECO:0000256" key="1">
    <source>
        <dbReference type="SAM" id="SignalP"/>
    </source>
</evidence>
<feature type="chain" id="PRO_5038248434" evidence="1">
    <location>
        <begin position="39"/>
        <end position="206"/>
    </location>
</feature>
<accession>A0A6G3T095</accession>
<dbReference type="AlphaFoldDB" id="A0A6G3T095"/>
<reference evidence="2 4" key="1">
    <citation type="submission" date="2020-01" db="EMBL/GenBank/DDBJ databases">
        <title>Insect and environment-associated Actinomycetes.</title>
        <authorList>
            <person name="Currrie C."/>
            <person name="Chevrette M."/>
            <person name="Carlson C."/>
            <person name="Stubbendieck R."/>
            <person name="Wendt-Pienkowski E."/>
        </authorList>
    </citation>
    <scope>NUCLEOTIDE SEQUENCE</scope>
    <source>
        <strain evidence="2">SID505</strain>
        <strain evidence="3 4">SID7903</strain>
    </source>
</reference>
<evidence type="ECO:0000313" key="2">
    <source>
        <dbReference type="EMBL" id="NEB88581.1"/>
    </source>
</evidence>
<dbReference type="RefSeq" id="WP_047177177.1">
    <property type="nucleotide sequence ID" value="NZ_JAAGMK010000888.1"/>
</dbReference>
<organism evidence="2">
    <name type="scientific">Streptomyces anulatus</name>
    <name type="common">Streptomyces chrysomallus</name>
    <dbReference type="NCBI Taxonomy" id="1892"/>
    <lineage>
        <taxon>Bacteria</taxon>
        <taxon>Bacillati</taxon>
        <taxon>Actinomycetota</taxon>
        <taxon>Actinomycetes</taxon>
        <taxon>Kitasatosporales</taxon>
        <taxon>Streptomycetaceae</taxon>
        <taxon>Streptomyces</taxon>
    </lineage>
</organism>
<feature type="signal peptide" evidence="1">
    <location>
        <begin position="1"/>
        <end position="38"/>
    </location>
</feature>
<dbReference type="EMBL" id="JAAGMK010000888">
    <property type="protein sequence ID" value="NEB88581.1"/>
    <property type="molecule type" value="Genomic_DNA"/>
</dbReference>
<evidence type="ECO:0000313" key="4">
    <source>
        <dbReference type="Proteomes" id="UP000470951"/>
    </source>
</evidence>
<evidence type="ECO:0000313" key="3">
    <source>
        <dbReference type="EMBL" id="NEC01885.1"/>
    </source>
</evidence>
<gene>
    <name evidence="2" type="ORF">G3I43_31110</name>
    <name evidence="3" type="ORF">G3I58_28505</name>
</gene>
<proteinExistence type="predicted"/>
<dbReference type="EMBL" id="JAAGMS010000306">
    <property type="protein sequence ID" value="NEC01885.1"/>
    <property type="molecule type" value="Genomic_DNA"/>
</dbReference>